<organism evidence="1 2">
    <name type="scientific">Tunturiibacter gelidiferens</name>
    <dbReference type="NCBI Taxonomy" id="3069689"/>
    <lineage>
        <taxon>Bacteria</taxon>
        <taxon>Pseudomonadati</taxon>
        <taxon>Acidobacteriota</taxon>
        <taxon>Terriglobia</taxon>
        <taxon>Terriglobales</taxon>
        <taxon>Acidobacteriaceae</taxon>
        <taxon>Tunturiibacter</taxon>
    </lineage>
</organism>
<evidence type="ECO:0000313" key="2">
    <source>
        <dbReference type="Proteomes" id="UP000569005"/>
    </source>
</evidence>
<accession>A0ACC5NV21</accession>
<evidence type="ECO:0000313" key="1">
    <source>
        <dbReference type="EMBL" id="MBB5338291.1"/>
    </source>
</evidence>
<proteinExistence type="predicted"/>
<sequence>MASSTTQKPEPSRAPSVAGATTALVLLTALNFVNYIDRYILPGVQEQVKAEFHLSDEHIGTLTFWFMIAYMFTSPITGWLGDHFPRKPMIVIAALFWATINFLTATVHSYDSLNLRHAALGVGEASFGIFAPSLLADYYAPDQRNRVLTIFNVAIPVGAALGYLVGGTVGEHYGWRMSFIVSAIPAALLAILIAIFLKEPARGASGDSAASGGPAAGEHGKAKLEKGTILSLIKNPAYLCSILGYAAVTFSLGGISWWMPSFLQRIDGRSQSSAAYIMGAITVVAGLGGTITGGTIAQRWSRTNSKALYLVPAISAAIAVPPALLCFFGPHSLTLYGLGAAIFLIFLGTGPVNAATLNAVRPEIRATAMAGQLFIIHALGDAISPRIIGAVSDRSTLNLGLGSTLITLLLAAVIFSIGSRYAPPLHHEIPTAA</sequence>
<keyword evidence="2" id="KW-1185">Reference proteome</keyword>
<gene>
    <name evidence="1" type="ORF">HDF13_000624</name>
</gene>
<name>A0ACC5NV21_9BACT</name>
<reference evidence="1" key="1">
    <citation type="submission" date="2020-08" db="EMBL/GenBank/DDBJ databases">
        <title>Genomic Encyclopedia of Type Strains, Phase IV (KMG-V): Genome sequencing to study the core and pangenomes of soil and plant-associated prokaryotes.</title>
        <authorList>
            <person name="Whitman W."/>
        </authorList>
    </citation>
    <scope>NUCLEOTIDE SEQUENCE</scope>
    <source>
        <strain evidence="1">M8UP15</strain>
    </source>
</reference>
<protein>
    <submittedName>
        <fullName evidence="1">MFS family permease</fullName>
    </submittedName>
</protein>
<dbReference type="EMBL" id="JACHEA010000001">
    <property type="protein sequence ID" value="MBB5338291.1"/>
    <property type="molecule type" value="Genomic_DNA"/>
</dbReference>
<comment type="caution">
    <text evidence="1">The sequence shown here is derived from an EMBL/GenBank/DDBJ whole genome shotgun (WGS) entry which is preliminary data.</text>
</comment>
<dbReference type="Proteomes" id="UP000569005">
    <property type="component" value="Unassembled WGS sequence"/>
</dbReference>